<evidence type="ECO:0000313" key="4">
    <source>
        <dbReference type="Proteomes" id="UP000193467"/>
    </source>
</evidence>
<proteinExistence type="predicted"/>
<sequence>MAPSAFSSGFLAWLRRKSGQASSPPLASPAPSSNDSSSHYFADTLPNQRETQHVDRDKLNDDLQYRVAWAQLFLGFTKEDGQVLNAALPLLNPIVSDITNGVYAHLFRWDYTKAPFLKRNVGFEGPLADSLEKLMLDHPQILFRKRFLNTYLRKVFDADYEDPATWVYMDRVGMMHTGRPGFKHRENKTPLHVDLMACTLLLGWVQDVVITAVFTIKEKDLSQKDRMAVLRAFNKVVAIQTDLFQRHYIRDDEEAAFNLAAQRFQDS</sequence>
<dbReference type="EMBL" id="MCGR01000053">
    <property type="protein sequence ID" value="ORY72205.1"/>
    <property type="molecule type" value="Genomic_DNA"/>
</dbReference>
<name>A0A1Y2EMZ4_9BASI</name>
<dbReference type="GO" id="GO:0020037">
    <property type="term" value="F:heme binding"/>
    <property type="evidence" value="ECO:0007669"/>
    <property type="project" value="InterPro"/>
</dbReference>
<dbReference type="GO" id="GO:0019825">
    <property type="term" value="F:oxygen binding"/>
    <property type="evidence" value="ECO:0007669"/>
    <property type="project" value="InterPro"/>
</dbReference>
<feature type="domain" description="Globin-sensor" evidence="2">
    <location>
        <begin position="65"/>
        <end position="254"/>
    </location>
</feature>
<dbReference type="Gene3D" id="1.10.490.10">
    <property type="entry name" value="Globins"/>
    <property type="match status" value="1"/>
</dbReference>
<dbReference type="AlphaFoldDB" id="A0A1Y2EMZ4"/>
<reference evidence="3 4" key="1">
    <citation type="submission" date="2016-07" db="EMBL/GenBank/DDBJ databases">
        <title>Pervasive Adenine N6-methylation of Active Genes in Fungi.</title>
        <authorList>
            <consortium name="DOE Joint Genome Institute"/>
            <person name="Mondo S.J."/>
            <person name="Dannebaum R.O."/>
            <person name="Kuo R.C."/>
            <person name="Labutti K."/>
            <person name="Haridas S."/>
            <person name="Kuo A."/>
            <person name="Salamov A."/>
            <person name="Ahrendt S.R."/>
            <person name="Lipzen A."/>
            <person name="Sullivan W."/>
            <person name="Andreopoulos W.B."/>
            <person name="Clum A."/>
            <person name="Lindquist E."/>
            <person name="Daum C."/>
            <person name="Ramamoorthy G.K."/>
            <person name="Gryganskyi A."/>
            <person name="Culley D."/>
            <person name="Magnuson J.K."/>
            <person name="James T.Y."/>
            <person name="O'Malley M.A."/>
            <person name="Stajich J.E."/>
            <person name="Spatafora J.W."/>
            <person name="Visel A."/>
            <person name="Grigoriev I.V."/>
        </authorList>
    </citation>
    <scope>NUCLEOTIDE SEQUENCE [LARGE SCALE GENOMIC DNA]</scope>
    <source>
        <strain evidence="3 4">62-1032</strain>
    </source>
</reference>
<feature type="compositionally biased region" description="Low complexity" evidence="1">
    <location>
        <begin position="21"/>
        <end position="38"/>
    </location>
</feature>
<protein>
    <submittedName>
        <fullName evidence="3">Protoglobin-domain-containing protein</fullName>
    </submittedName>
</protein>
<gene>
    <name evidence="3" type="ORF">BCR35DRAFT_354445</name>
</gene>
<feature type="region of interest" description="Disordered" evidence="1">
    <location>
        <begin position="20"/>
        <end position="42"/>
    </location>
</feature>
<dbReference type="InterPro" id="IPR044398">
    <property type="entry name" value="Globin-sensor_dom"/>
</dbReference>
<keyword evidence="4" id="KW-1185">Reference proteome</keyword>
<dbReference type="PANTHER" id="PTHR42071">
    <property type="entry name" value="PROTOGLOBIN DOMAIN-CONTAINING PROTEIN"/>
    <property type="match status" value="1"/>
</dbReference>
<dbReference type="Proteomes" id="UP000193467">
    <property type="component" value="Unassembled WGS sequence"/>
</dbReference>
<evidence type="ECO:0000313" key="3">
    <source>
        <dbReference type="EMBL" id="ORY72205.1"/>
    </source>
</evidence>
<accession>A0A1Y2EMZ4</accession>
<evidence type="ECO:0000259" key="2">
    <source>
        <dbReference type="Pfam" id="PF11563"/>
    </source>
</evidence>
<evidence type="ECO:0000256" key="1">
    <source>
        <dbReference type="SAM" id="MobiDB-lite"/>
    </source>
</evidence>
<organism evidence="3 4">
    <name type="scientific">Leucosporidium creatinivorum</name>
    <dbReference type="NCBI Taxonomy" id="106004"/>
    <lineage>
        <taxon>Eukaryota</taxon>
        <taxon>Fungi</taxon>
        <taxon>Dikarya</taxon>
        <taxon>Basidiomycota</taxon>
        <taxon>Pucciniomycotina</taxon>
        <taxon>Microbotryomycetes</taxon>
        <taxon>Leucosporidiales</taxon>
        <taxon>Leucosporidium</taxon>
    </lineage>
</organism>
<dbReference type="PANTHER" id="PTHR42071:SF1">
    <property type="entry name" value="GLOBIN-SENSOR DOMAIN-CONTAINING PROTEIN"/>
    <property type="match status" value="1"/>
</dbReference>
<dbReference type="InterPro" id="IPR012292">
    <property type="entry name" value="Globin/Proto"/>
</dbReference>
<comment type="caution">
    <text evidence="3">The sequence shown here is derived from an EMBL/GenBank/DDBJ whole genome shotgun (WGS) entry which is preliminary data.</text>
</comment>
<dbReference type="Pfam" id="PF11563">
    <property type="entry name" value="Protoglobin"/>
    <property type="match status" value="1"/>
</dbReference>
<dbReference type="InParanoid" id="A0A1Y2EMZ4"/>
<dbReference type="OrthoDB" id="10027058at2759"/>